<dbReference type="Proteomes" id="UP000322791">
    <property type="component" value="Unassembled WGS sequence"/>
</dbReference>
<proteinExistence type="predicted"/>
<dbReference type="Pfam" id="PF07584">
    <property type="entry name" value="BatA"/>
    <property type="match status" value="1"/>
</dbReference>
<comment type="caution">
    <text evidence="3">The sequence shown here is derived from an EMBL/GenBank/DDBJ whole genome shotgun (WGS) entry which is preliminary data.</text>
</comment>
<name>A0A5D6V0C6_9BACT</name>
<keyword evidence="1" id="KW-0472">Membrane</keyword>
<gene>
    <name evidence="3" type="ORF">FY528_10935</name>
</gene>
<evidence type="ECO:0000259" key="2">
    <source>
        <dbReference type="Pfam" id="PF07584"/>
    </source>
</evidence>
<reference evidence="3 4" key="1">
    <citation type="submission" date="2019-08" db="EMBL/GenBank/DDBJ databases">
        <authorList>
            <person name="Seo M.-J."/>
        </authorList>
    </citation>
    <scope>NUCLEOTIDE SEQUENCE [LARGE SCALE GENOMIC DNA]</scope>
    <source>
        <strain evidence="3 4">KIGAM108</strain>
    </source>
</reference>
<feature type="transmembrane region" description="Helical" evidence="1">
    <location>
        <begin position="6"/>
        <end position="25"/>
    </location>
</feature>
<dbReference type="InterPro" id="IPR011933">
    <property type="entry name" value="Double_TM_dom"/>
</dbReference>
<dbReference type="RefSeq" id="WP_149071048.1">
    <property type="nucleotide sequence ID" value="NZ_VTHL01000010.1"/>
</dbReference>
<keyword evidence="1" id="KW-1133">Transmembrane helix</keyword>
<organism evidence="3 4">
    <name type="scientific">Hymenobacter lutimineralis</name>
    <dbReference type="NCBI Taxonomy" id="2606448"/>
    <lineage>
        <taxon>Bacteria</taxon>
        <taxon>Pseudomonadati</taxon>
        <taxon>Bacteroidota</taxon>
        <taxon>Cytophagia</taxon>
        <taxon>Cytophagales</taxon>
        <taxon>Hymenobacteraceae</taxon>
        <taxon>Hymenobacter</taxon>
    </lineage>
</organism>
<keyword evidence="1" id="KW-0812">Transmembrane</keyword>
<feature type="domain" description="Aerotolerance regulator N-terminal" evidence="2">
    <location>
        <begin position="1"/>
        <end position="76"/>
    </location>
</feature>
<evidence type="ECO:0000313" key="4">
    <source>
        <dbReference type="Proteomes" id="UP000322791"/>
    </source>
</evidence>
<dbReference type="InterPro" id="IPR024163">
    <property type="entry name" value="Aerotolerance_reg_N"/>
</dbReference>
<dbReference type="AlphaFoldDB" id="A0A5D6V0C6"/>
<sequence length="506" mass="56123">MLSFSSPSGFIALLGLLVPLAIYLWNRRPGRTVRVGSLRWLETGANQRLRSLKPEQLPLFLLRALLLTLLALAVAGLRWQQPPPPVRGQLLISPELLASETLPAVRASLDSLRKRGYETRMLRAGFPLVAPATWARLDSGLTVVAELPHQPENTWMRVQQAVDSFPNRPLRVFTSATRGQFQGRRPLLPPQVQWQLVPVADSSTWLQSAYQPRPDSLYLVLGRSTDEQVTFRPLRLAFPASGTLRVPGLGAWRRQPYQGGTYLLSATDTVLIRQRPIRAWLRADAAFGEDARFLRAALRAAAVGLAAPLQLTVSGQDPPAAMELDWLFWLSTAPLPRAHAVQTWQFPTDAGRAVTGRFQPFPDAPEISFTRVSRVSAASTQQVLWADGAARPLLTVEQQGHQQHYRCYTRLHASWSTLGNTPELPELLLPLLQQPSPVPLRYDRRLLPSSQISVVDSTPTTVRGLPASAHYLDLRPWLAVAAAFLLGLERWLSSRQAATSQSSNAL</sequence>
<protein>
    <recommendedName>
        <fullName evidence="2">Aerotolerance regulator N-terminal domain-containing protein</fullName>
    </recommendedName>
</protein>
<dbReference type="NCBIfam" id="TIGR02226">
    <property type="entry name" value="two_anch"/>
    <property type="match status" value="1"/>
</dbReference>
<dbReference type="EMBL" id="VTHL01000010">
    <property type="protein sequence ID" value="TYZ09253.1"/>
    <property type="molecule type" value="Genomic_DNA"/>
</dbReference>
<evidence type="ECO:0000256" key="1">
    <source>
        <dbReference type="SAM" id="Phobius"/>
    </source>
</evidence>
<accession>A0A5D6V0C6</accession>
<evidence type="ECO:0000313" key="3">
    <source>
        <dbReference type="EMBL" id="TYZ09253.1"/>
    </source>
</evidence>
<feature type="transmembrane region" description="Helical" evidence="1">
    <location>
        <begin position="57"/>
        <end position="79"/>
    </location>
</feature>
<keyword evidence="4" id="KW-1185">Reference proteome</keyword>